<dbReference type="EMBL" id="NHSJ01000071">
    <property type="protein sequence ID" value="PPQ30835.1"/>
    <property type="molecule type" value="Genomic_DNA"/>
</dbReference>
<dbReference type="PANTHER" id="PTHR43431">
    <property type="entry name" value="OXIDOREDUCTASE, SHORT CHAIN DEHYDROGENASE/REDUCTASE FAMILY (AFU_ORTHOLOGUE AFUA_5G14000)"/>
    <property type="match status" value="1"/>
</dbReference>
<dbReference type="PRINTS" id="PR00081">
    <property type="entry name" value="GDHRDH"/>
</dbReference>
<organism evidence="1 2">
    <name type="scientific">Rhodoblastus sphagnicola</name>
    <dbReference type="NCBI Taxonomy" id="333368"/>
    <lineage>
        <taxon>Bacteria</taxon>
        <taxon>Pseudomonadati</taxon>
        <taxon>Pseudomonadota</taxon>
        <taxon>Alphaproteobacteria</taxon>
        <taxon>Hyphomicrobiales</taxon>
        <taxon>Rhodoblastaceae</taxon>
        <taxon>Rhodoblastus</taxon>
    </lineage>
</organism>
<dbReference type="InterPro" id="IPR002347">
    <property type="entry name" value="SDR_fam"/>
</dbReference>
<dbReference type="RefSeq" id="WP_104507955.1">
    <property type="nucleotide sequence ID" value="NZ_JACIGC010000002.1"/>
</dbReference>
<dbReference type="SUPFAM" id="SSF51735">
    <property type="entry name" value="NAD(P)-binding Rossmann-fold domains"/>
    <property type="match status" value="1"/>
</dbReference>
<dbReference type="OrthoDB" id="5513072at2"/>
<accession>A0A2S6N888</accession>
<dbReference type="Gene3D" id="3.40.50.720">
    <property type="entry name" value="NAD(P)-binding Rossmann-like Domain"/>
    <property type="match status" value="1"/>
</dbReference>
<comment type="caution">
    <text evidence="1">The sequence shown here is derived from an EMBL/GenBank/DDBJ whole genome shotgun (WGS) entry which is preliminary data.</text>
</comment>
<proteinExistence type="predicted"/>
<dbReference type="Pfam" id="PF00106">
    <property type="entry name" value="adh_short"/>
    <property type="match status" value="1"/>
</dbReference>
<name>A0A2S6N888_9HYPH</name>
<protein>
    <submittedName>
        <fullName evidence="1">Glucose 1-dehydrogenase</fullName>
    </submittedName>
</protein>
<evidence type="ECO:0000313" key="2">
    <source>
        <dbReference type="Proteomes" id="UP000239089"/>
    </source>
</evidence>
<dbReference type="Proteomes" id="UP000239089">
    <property type="component" value="Unassembled WGS sequence"/>
</dbReference>
<dbReference type="AlphaFoldDB" id="A0A2S6N888"/>
<sequence>MTKQSRAAEGPPVALVFGVGPRRGLGVALTRRFAAEGLKTVMVARDGKRLARQEEVFRAENLDVLAFAADATEEQAVAAAFDFAEAQGRLALVVFNVGGNRAAPALETSPADFEALWRQNAFAGFLVGREAARRLAALGGGTLLFTGATASLRARNPFLAFASAKAALRGVAQALAREFAPKGVHVGHIVIDGVIDGDYAKANFPDFYKARGASGRLKPEAIAAVYWSLHQQERSAWSHELDLRPFNETF</sequence>
<gene>
    <name evidence="1" type="ORF">CCR94_11260</name>
</gene>
<reference evidence="1 2" key="1">
    <citation type="journal article" date="2018" name="Arch. Microbiol.">
        <title>New insights into the metabolic potential of the phototrophic purple bacterium Rhodopila globiformis DSM 161(T) from its draft genome sequence and evidence for a vanadium-dependent nitrogenase.</title>
        <authorList>
            <person name="Imhoff J.F."/>
            <person name="Rahn T."/>
            <person name="Kunzel S."/>
            <person name="Neulinger S.C."/>
        </authorList>
    </citation>
    <scope>NUCLEOTIDE SEQUENCE [LARGE SCALE GENOMIC DNA]</scope>
    <source>
        <strain evidence="1 2">DSM 16996</strain>
    </source>
</reference>
<evidence type="ECO:0000313" key="1">
    <source>
        <dbReference type="EMBL" id="PPQ30835.1"/>
    </source>
</evidence>
<dbReference type="InterPro" id="IPR036291">
    <property type="entry name" value="NAD(P)-bd_dom_sf"/>
</dbReference>
<keyword evidence="2" id="KW-1185">Reference proteome</keyword>
<dbReference type="PANTHER" id="PTHR43431:SF7">
    <property type="entry name" value="OXIDOREDUCTASE, SHORT CHAIN DEHYDROGENASE_REDUCTASE FAMILY (AFU_ORTHOLOGUE AFUA_5G14000)"/>
    <property type="match status" value="1"/>
</dbReference>